<keyword evidence="2" id="KW-1185">Reference proteome</keyword>
<accession>A0ACB8ZT89</accession>
<sequence length="294" mass="33990">MEQYEKVEKIGEGAYGVVYKALDKMTNKTIALKKIPLDQGDMGVPSTAIREISLLKEMNHENIVRLYDVVHTEKNLYMVFEYLELDLKKYMESSPEFSKDPSLVKKFVYQILRGITYCHSRRILHRDLKPQNLLIDPTKNTVKLADFGLARAFAIPVNTFTHEVVTLYYRAPEILLGCQQYFTPVDVWAIGCIFAEMATRKVLFHGESEIDQLFKIFNVMGTPTEDTWPGVSSLRDFKSTFPKWQAKDLETMVPNLDKSGLDLLRKMLYMDPNKRITAKDALNHEYFKDIESVP</sequence>
<protein>
    <submittedName>
        <fullName evidence="1">Uncharacterized protein</fullName>
    </submittedName>
</protein>
<comment type="caution">
    <text evidence="1">The sequence shown here is derived from an EMBL/GenBank/DDBJ whole genome shotgun (WGS) entry which is preliminary data.</text>
</comment>
<evidence type="ECO:0000313" key="2">
    <source>
        <dbReference type="Proteomes" id="UP001055811"/>
    </source>
</evidence>
<reference evidence="2" key="1">
    <citation type="journal article" date="2022" name="Mol. Ecol. Resour.">
        <title>The genomes of chicory, endive, great burdock and yacon provide insights into Asteraceae palaeo-polyploidization history and plant inulin production.</title>
        <authorList>
            <person name="Fan W."/>
            <person name="Wang S."/>
            <person name="Wang H."/>
            <person name="Wang A."/>
            <person name="Jiang F."/>
            <person name="Liu H."/>
            <person name="Zhao H."/>
            <person name="Xu D."/>
            <person name="Zhang Y."/>
        </authorList>
    </citation>
    <scope>NUCLEOTIDE SEQUENCE [LARGE SCALE GENOMIC DNA]</scope>
    <source>
        <strain evidence="2">cv. Punajuju</strain>
    </source>
</reference>
<organism evidence="1 2">
    <name type="scientific">Cichorium intybus</name>
    <name type="common">Chicory</name>
    <dbReference type="NCBI Taxonomy" id="13427"/>
    <lineage>
        <taxon>Eukaryota</taxon>
        <taxon>Viridiplantae</taxon>
        <taxon>Streptophyta</taxon>
        <taxon>Embryophyta</taxon>
        <taxon>Tracheophyta</taxon>
        <taxon>Spermatophyta</taxon>
        <taxon>Magnoliopsida</taxon>
        <taxon>eudicotyledons</taxon>
        <taxon>Gunneridae</taxon>
        <taxon>Pentapetalae</taxon>
        <taxon>asterids</taxon>
        <taxon>campanulids</taxon>
        <taxon>Asterales</taxon>
        <taxon>Asteraceae</taxon>
        <taxon>Cichorioideae</taxon>
        <taxon>Cichorieae</taxon>
        <taxon>Cichoriinae</taxon>
        <taxon>Cichorium</taxon>
    </lineage>
</organism>
<dbReference type="Proteomes" id="UP001055811">
    <property type="component" value="Linkage Group LG08"/>
</dbReference>
<proteinExistence type="predicted"/>
<reference evidence="1 2" key="2">
    <citation type="journal article" date="2022" name="Mol. Ecol. Resour.">
        <title>The genomes of chicory, endive, great burdock and yacon provide insights into Asteraceae paleo-polyploidization history and plant inulin production.</title>
        <authorList>
            <person name="Fan W."/>
            <person name="Wang S."/>
            <person name="Wang H."/>
            <person name="Wang A."/>
            <person name="Jiang F."/>
            <person name="Liu H."/>
            <person name="Zhao H."/>
            <person name="Xu D."/>
            <person name="Zhang Y."/>
        </authorList>
    </citation>
    <scope>NUCLEOTIDE SEQUENCE [LARGE SCALE GENOMIC DNA]</scope>
    <source>
        <strain evidence="2">cv. Punajuju</strain>
        <tissue evidence="1">Leaves</tissue>
    </source>
</reference>
<dbReference type="EMBL" id="CM042016">
    <property type="protein sequence ID" value="KAI3701204.1"/>
    <property type="molecule type" value="Genomic_DNA"/>
</dbReference>
<name>A0ACB8ZT89_CICIN</name>
<gene>
    <name evidence="1" type="ORF">L2E82_45853</name>
</gene>
<evidence type="ECO:0000313" key="1">
    <source>
        <dbReference type="EMBL" id="KAI3701204.1"/>
    </source>
</evidence>